<gene>
    <name evidence="1" type="ORF">NCTC10296_01824</name>
</gene>
<keyword evidence="2" id="KW-1185">Reference proteome</keyword>
<name>A0A3S4QBZ1_9NEIS</name>
<organism evidence="1 2">
    <name type="scientific">Neisseria canis</name>
    <dbReference type="NCBI Taxonomy" id="493"/>
    <lineage>
        <taxon>Bacteria</taxon>
        <taxon>Pseudomonadati</taxon>
        <taxon>Pseudomonadota</taxon>
        <taxon>Betaproteobacteria</taxon>
        <taxon>Neisseriales</taxon>
        <taxon>Neisseriaceae</taxon>
        <taxon>Neisseria</taxon>
    </lineage>
</organism>
<proteinExistence type="predicted"/>
<evidence type="ECO:0000313" key="1">
    <source>
        <dbReference type="EMBL" id="VEF02500.1"/>
    </source>
</evidence>
<dbReference type="STRING" id="493.BWD07_02745"/>
<sequence>MEEEMNLSLFQYPQLSAEDQGIHANALLGLLFEKEILYQPSYAQLVGDTYAAYWLSWFVSHCRYGESIELNDDDMSHQFGFSMARWHTIRRLLKKLGYLKSSRKSGVVSYSLDEKAFSDAHGEISNNAPLIPVDRITAAAMLDKGMNMTDVLIFSTIKFHMSIRDLQEQNSLDASGNFSTWQDHDSEQKNNLSGYSEIEQYNSIKKLSSLELLQVVLIKELNMLRYRINYKAYGELTYAYVHEYV</sequence>
<dbReference type="Proteomes" id="UP000279284">
    <property type="component" value="Chromosome"/>
</dbReference>
<reference evidence="1 2" key="1">
    <citation type="submission" date="2018-12" db="EMBL/GenBank/DDBJ databases">
        <authorList>
            <consortium name="Pathogen Informatics"/>
        </authorList>
    </citation>
    <scope>NUCLEOTIDE SEQUENCE [LARGE SCALE GENOMIC DNA]</scope>
    <source>
        <strain evidence="1 2">NCTC10296</strain>
    </source>
</reference>
<accession>A0A3S4QBZ1</accession>
<dbReference type="EMBL" id="LR134313">
    <property type="protein sequence ID" value="VEF02500.1"/>
    <property type="molecule type" value="Genomic_DNA"/>
</dbReference>
<protein>
    <submittedName>
        <fullName evidence="1">Uncharacterized protein</fullName>
    </submittedName>
</protein>
<evidence type="ECO:0000313" key="2">
    <source>
        <dbReference type="Proteomes" id="UP000279284"/>
    </source>
</evidence>
<dbReference type="KEGG" id="nci:NCTC10296_01824"/>
<dbReference type="RefSeq" id="WP_085415848.1">
    <property type="nucleotide sequence ID" value="NZ_CAUJPY010000007.1"/>
</dbReference>
<dbReference type="AlphaFoldDB" id="A0A3S4QBZ1"/>